<evidence type="ECO:0000256" key="1">
    <source>
        <dbReference type="ARBA" id="ARBA00004496"/>
    </source>
</evidence>
<proteinExistence type="inferred from homology"/>
<dbReference type="KEGG" id="pbs:Plabr_4349"/>
<comment type="function">
    <text evidence="7">Catalyzes the methyl esterification of L-isoaspartyl residues in peptides and proteins that result from spontaneous decomposition of normal L-aspartyl and L-asparaginyl residues. It plays a role in the repair and/or degradation of damaged proteins.</text>
</comment>
<reference evidence="9" key="1">
    <citation type="submission" date="2011-02" db="EMBL/GenBank/DDBJ databases">
        <title>The complete genome of Planctomyces brasiliensis DSM 5305.</title>
        <authorList>
            <person name="Lucas S."/>
            <person name="Copeland A."/>
            <person name="Lapidus A."/>
            <person name="Bruce D."/>
            <person name="Goodwin L."/>
            <person name="Pitluck S."/>
            <person name="Kyrpides N."/>
            <person name="Mavromatis K."/>
            <person name="Pagani I."/>
            <person name="Ivanova N."/>
            <person name="Ovchinnikova G."/>
            <person name="Lu M."/>
            <person name="Detter J.C."/>
            <person name="Han C."/>
            <person name="Land M."/>
            <person name="Hauser L."/>
            <person name="Markowitz V."/>
            <person name="Cheng J.-F."/>
            <person name="Hugenholtz P."/>
            <person name="Woyke T."/>
            <person name="Wu D."/>
            <person name="Tindall B."/>
            <person name="Pomrenke H.G."/>
            <person name="Brambilla E."/>
            <person name="Klenk H.-P."/>
            <person name="Eisen J.A."/>
        </authorList>
    </citation>
    <scope>NUCLEOTIDE SEQUENCE [LARGE SCALE GENOMIC DNA]</scope>
    <source>
        <strain evidence="9">ATCC 49424 / DSM 5305 / JCM 21570 / NBRC 103401 / IFAM 1448</strain>
    </source>
</reference>
<dbReference type="GO" id="GO:0032259">
    <property type="term" value="P:methylation"/>
    <property type="evidence" value="ECO:0007669"/>
    <property type="project" value="UniProtKB-KW"/>
</dbReference>
<keyword evidence="4 7" id="KW-0489">Methyltransferase</keyword>
<dbReference type="Proteomes" id="UP000006860">
    <property type="component" value="Chromosome"/>
</dbReference>
<dbReference type="PANTHER" id="PTHR11579">
    <property type="entry name" value="PROTEIN-L-ISOASPARTATE O-METHYLTRANSFERASE"/>
    <property type="match status" value="1"/>
</dbReference>
<evidence type="ECO:0000256" key="3">
    <source>
        <dbReference type="ARBA" id="ARBA00022490"/>
    </source>
</evidence>
<accession>F0SJT4</accession>
<dbReference type="InterPro" id="IPR000682">
    <property type="entry name" value="PCMT"/>
</dbReference>
<dbReference type="GO" id="GO:0004719">
    <property type="term" value="F:protein-L-isoaspartate (D-aspartate) O-methyltransferase activity"/>
    <property type="evidence" value="ECO:0007669"/>
    <property type="project" value="UniProtKB-UniRule"/>
</dbReference>
<dbReference type="PROSITE" id="PS01279">
    <property type="entry name" value="PCMT"/>
    <property type="match status" value="1"/>
</dbReference>
<dbReference type="InterPro" id="IPR029063">
    <property type="entry name" value="SAM-dependent_MTases_sf"/>
</dbReference>
<evidence type="ECO:0000256" key="2">
    <source>
        <dbReference type="ARBA" id="ARBA00005369"/>
    </source>
</evidence>
<evidence type="ECO:0000256" key="5">
    <source>
        <dbReference type="ARBA" id="ARBA00022679"/>
    </source>
</evidence>
<evidence type="ECO:0000256" key="7">
    <source>
        <dbReference type="HAMAP-Rule" id="MF_00090"/>
    </source>
</evidence>
<evidence type="ECO:0000313" key="8">
    <source>
        <dbReference type="EMBL" id="ADY61922.1"/>
    </source>
</evidence>
<evidence type="ECO:0000256" key="4">
    <source>
        <dbReference type="ARBA" id="ARBA00022603"/>
    </source>
</evidence>
<comment type="similarity">
    <text evidence="2 7">Belongs to the methyltransferase superfamily. L-isoaspartyl/D-aspartyl protein methyltransferase family.</text>
</comment>
<name>F0SJT4_RUBBR</name>
<evidence type="ECO:0000256" key="6">
    <source>
        <dbReference type="ARBA" id="ARBA00022691"/>
    </source>
</evidence>
<dbReference type="STRING" id="756272.Plabr_4349"/>
<dbReference type="EMBL" id="CP002546">
    <property type="protein sequence ID" value="ADY61922.1"/>
    <property type="molecule type" value="Genomic_DNA"/>
</dbReference>
<dbReference type="PANTHER" id="PTHR11579:SF0">
    <property type="entry name" value="PROTEIN-L-ISOASPARTATE(D-ASPARTATE) O-METHYLTRANSFERASE"/>
    <property type="match status" value="1"/>
</dbReference>
<feature type="active site" evidence="7">
    <location>
        <position position="58"/>
    </location>
</feature>
<comment type="catalytic activity">
    <reaction evidence="7">
        <text>[protein]-L-isoaspartate + S-adenosyl-L-methionine = [protein]-L-isoaspartate alpha-methyl ester + S-adenosyl-L-homocysteine</text>
        <dbReference type="Rhea" id="RHEA:12705"/>
        <dbReference type="Rhea" id="RHEA-COMP:12143"/>
        <dbReference type="Rhea" id="RHEA-COMP:12144"/>
        <dbReference type="ChEBI" id="CHEBI:57856"/>
        <dbReference type="ChEBI" id="CHEBI:59789"/>
        <dbReference type="ChEBI" id="CHEBI:90596"/>
        <dbReference type="ChEBI" id="CHEBI:90598"/>
        <dbReference type="EC" id="2.1.1.77"/>
    </reaction>
</comment>
<dbReference type="AlphaFoldDB" id="F0SJT4"/>
<dbReference type="RefSeq" id="WP_013630627.1">
    <property type="nucleotide sequence ID" value="NC_015174.1"/>
</dbReference>
<keyword evidence="3 7" id="KW-0963">Cytoplasm</keyword>
<dbReference type="FunFam" id="3.40.50.150:FF:000010">
    <property type="entry name" value="Protein-L-isoaspartate O-methyltransferase"/>
    <property type="match status" value="1"/>
</dbReference>
<sequence>MTSDVDELVEELQAQGISDSRVLAVLKETPRELFLPPRLQSSAYENRALPIDCNQTISQPYIVALMTEALGLTTGEERVLEIGTGSGYQTAILAQLCGHVYTIERWPPLASTARQLLTKLELENISYFAGDGTLGLEGHAPYDGIVVAAAARQVPACYWEQLRLGGRLIMPIGDEQGQQLLRHEKTLDGWQTELLCPCRFVKLIGRHGWPAQPDEPPESLKPE</sequence>
<organism evidence="8 9">
    <name type="scientific">Rubinisphaera brasiliensis (strain ATCC 49424 / DSM 5305 / JCM 21570 / IAM 15109 / NBRC 103401 / IFAM 1448)</name>
    <name type="common">Planctomyces brasiliensis</name>
    <dbReference type="NCBI Taxonomy" id="756272"/>
    <lineage>
        <taxon>Bacteria</taxon>
        <taxon>Pseudomonadati</taxon>
        <taxon>Planctomycetota</taxon>
        <taxon>Planctomycetia</taxon>
        <taxon>Planctomycetales</taxon>
        <taxon>Planctomycetaceae</taxon>
        <taxon>Rubinisphaera</taxon>
    </lineage>
</organism>
<dbReference type="SUPFAM" id="SSF53335">
    <property type="entry name" value="S-adenosyl-L-methionine-dependent methyltransferases"/>
    <property type="match status" value="1"/>
</dbReference>
<keyword evidence="9" id="KW-1185">Reference proteome</keyword>
<protein>
    <recommendedName>
        <fullName evidence="7">Protein-L-isoaspartate O-methyltransferase</fullName>
        <ecNumber evidence="7">2.1.1.77</ecNumber>
    </recommendedName>
    <alternativeName>
        <fullName evidence="7">L-isoaspartyl protein carboxyl methyltransferase</fullName>
    </alternativeName>
    <alternativeName>
        <fullName evidence="7">Protein L-isoaspartyl methyltransferase</fullName>
    </alternativeName>
    <alternativeName>
        <fullName evidence="7">Protein-beta-aspartate methyltransferase</fullName>
        <shortName evidence="7">PIMT</shortName>
    </alternativeName>
</protein>
<dbReference type="Pfam" id="PF01135">
    <property type="entry name" value="PCMT"/>
    <property type="match status" value="1"/>
</dbReference>
<gene>
    <name evidence="7" type="primary">pcm</name>
    <name evidence="8" type="ordered locus">Plabr_4349</name>
</gene>
<evidence type="ECO:0000313" key="9">
    <source>
        <dbReference type="Proteomes" id="UP000006860"/>
    </source>
</evidence>
<dbReference type="NCBIfam" id="NF001453">
    <property type="entry name" value="PRK00312.1"/>
    <property type="match status" value="1"/>
</dbReference>
<dbReference type="EC" id="2.1.1.77" evidence="7"/>
<dbReference type="NCBIfam" id="TIGR00080">
    <property type="entry name" value="pimt"/>
    <property type="match status" value="1"/>
</dbReference>
<dbReference type="OrthoDB" id="9772751at2"/>
<dbReference type="eggNOG" id="COG2518">
    <property type="taxonomic scope" value="Bacteria"/>
</dbReference>
<dbReference type="GO" id="GO:0005737">
    <property type="term" value="C:cytoplasm"/>
    <property type="evidence" value="ECO:0007669"/>
    <property type="project" value="UniProtKB-SubCell"/>
</dbReference>
<keyword evidence="6 7" id="KW-0949">S-adenosyl-L-methionine</keyword>
<dbReference type="Gene3D" id="3.40.50.150">
    <property type="entry name" value="Vaccinia Virus protein VP39"/>
    <property type="match status" value="1"/>
</dbReference>
<dbReference type="HOGENOM" id="CLU_055432_2_0_0"/>
<dbReference type="CDD" id="cd02440">
    <property type="entry name" value="AdoMet_MTases"/>
    <property type="match status" value="1"/>
</dbReference>
<keyword evidence="5 7" id="KW-0808">Transferase</keyword>
<dbReference type="HAMAP" id="MF_00090">
    <property type="entry name" value="PIMT"/>
    <property type="match status" value="1"/>
</dbReference>
<dbReference type="GO" id="GO:0030091">
    <property type="term" value="P:protein repair"/>
    <property type="evidence" value="ECO:0007669"/>
    <property type="project" value="UniProtKB-UniRule"/>
</dbReference>
<comment type="subcellular location">
    <subcellularLocation>
        <location evidence="1 7">Cytoplasm</location>
    </subcellularLocation>
</comment>